<dbReference type="InterPro" id="IPR016181">
    <property type="entry name" value="Acyl_CoA_acyltransferase"/>
</dbReference>
<dbReference type="InterPro" id="IPR000182">
    <property type="entry name" value="GNAT_dom"/>
</dbReference>
<dbReference type="PANTHER" id="PTHR43792">
    <property type="entry name" value="GNAT FAMILY, PUTATIVE (AFU_ORTHOLOGUE AFUA_3G00765)-RELATED-RELATED"/>
    <property type="match status" value="1"/>
</dbReference>
<dbReference type="GO" id="GO:0016747">
    <property type="term" value="F:acyltransferase activity, transferring groups other than amino-acyl groups"/>
    <property type="evidence" value="ECO:0007669"/>
    <property type="project" value="InterPro"/>
</dbReference>
<proteinExistence type="predicted"/>
<dbReference type="Pfam" id="PF13302">
    <property type="entry name" value="Acetyltransf_3"/>
    <property type="match status" value="1"/>
</dbReference>
<dbReference type="SUPFAM" id="SSF55729">
    <property type="entry name" value="Acyl-CoA N-acyltransferases (Nat)"/>
    <property type="match status" value="1"/>
</dbReference>
<keyword evidence="2" id="KW-0808">Transferase</keyword>
<evidence type="ECO:0000313" key="2">
    <source>
        <dbReference type="EMBL" id="ACY97587.1"/>
    </source>
</evidence>
<dbReference type="Gene3D" id="3.40.630.30">
    <property type="match status" value="1"/>
</dbReference>
<evidence type="ECO:0000313" key="3">
    <source>
        <dbReference type="Proteomes" id="UP000001918"/>
    </source>
</evidence>
<reference evidence="2 3" key="1">
    <citation type="journal article" date="2011" name="Stand. Genomic Sci.">
        <title>Complete genome sequence of Thermomonospora curvata type strain (B9).</title>
        <authorList>
            <person name="Chertkov O."/>
            <person name="Sikorski J."/>
            <person name="Nolan M."/>
            <person name="Lapidus A."/>
            <person name="Lucas S."/>
            <person name="Del Rio T.G."/>
            <person name="Tice H."/>
            <person name="Cheng J.F."/>
            <person name="Goodwin L."/>
            <person name="Pitluck S."/>
            <person name="Liolios K."/>
            <person name="Ivanova N."/>
            <person name="Mavromatis K."/>
            <person name="Mikhailova N."/>
            <person name="Ovchinnikova G."/>
            <person name="Pati A."/>
            <person name="Chen A."/>
            <person name="Palaniappan K."/>
            <person name="Djao O.D."/>
            <person name="Land M."/>
            <person name="Hauser L."/>
            <person name="Chang Y.J."/>
            <person name="Jeffries C.D."/>
            <person name="Brettin T."/>
            <person name="Han C."/>
            <person name="Detter J.C."/>
            <person name="Rohde M."/>
            <person name="Goker M."/>
            <person name="Woyke T."/>
            <person name="Bristow J."/>
            <person name="Eisen J.A."/>
            <person name="Markowitz V."/>
            <person name="Hugenholtz P."/>
            <person name="Klenk H.P."/>
            <person name="Kyrpides N.C."/>
        </authorList>
    </citation>
    <scope>NUCLEOTIDE SEQUENCE [LARGE SCALE GENOMIC DNA]</scope>
    <source>
        <strain evidence="3">ATCC 19995 / DSM 43183 / JCM 3096 / KCTC 9072 / NBRC 15933 / NCIMB 10081 / Henssen B9</strain>
    </source>
</reference>
<evidence type="ECO:0000259" key="1">
    <source>
        <dbReference type="PROSITE" id="PS51186"/>
    </source>
</evidence>
<dbReference type="STRING" id="471852.Tcur_2020"/>
<dbReference type="PANTHER" id="PTHR43792:SF1">
    <property type="entry name" value="N-ACETYLTRANSFERASE DOMAIN-CONTAINING PROTEIN"/>
    <property type="match status" value="1"/>
</dbReference>
<dbReference type="AlphaFoldDB" id="D1ADX7"/>
<dbReference type="HOGENOM" id="CLU_013985_3_1_11"/>
<accession>D1ADX7</accession>
<gene>
    <name evidence="2" type="ordered locus">Tcur_2020</name>
</gene>
<dbReference type="EMBL" id="CP001738">
    <property type="protein sequence ID" value="ACY97587.1"/>
    <property type="molecule type" value="Genomic_DNA"/>
</dbReference>
<name>D1ADX7_THECD</name>
<dbReference type="KEGG" id="tcu:Tcur_2020"/>
<dbReference type="eggNOG" id="COG1670">
    <property type="taxonomic scope" value="Bacteria"/>
</dbReference>
<protein>
    <submittedName>
        <fullName evidence="2">GCN5-related N-acetyltransferase</fullName>
    </submittedName>
</protein>
<dbReference type="RefSeq" id="WP_012852371.1">
    <property type="nucleotide sequence ID" value="NC_013510.1"/>
</dbReference>
<dbReference type="Proteomes" id="UP000001918">
    <property type="component" value="Chromosome"/>
</dbReference>
<keyword evidence="3" id="KW-1185">Reference proteome</keyword>
<organism evidence="2 3">
    <name type="scientific">Thermomonospora curvata (strain ATCC 19995 / DSM 43183 / JCM 3096 / KCTC 9072 / NBRC 15933 / NCIMB 10081 / Henssen B9)</name>
    <dbReference type="NCBI Taxonomy" id="471852"/>
    <lineage>
        <taxon>Bacteria</taxon>
        <taxon>Bacillati</taxon>
        <taxon>Actinomycetota</taxon>
        <taxon>Actinomycetes</taxon>
        <taxon>Streptosporangiales</taxon>
        <taxon>Thermomonosporaceae</taxon>
        <taxon>Thermomonospora</taxon>
    </lineage>
</organism>
<dbReference type="InterPro" id="IPR051531">
    <property type="entry name" value="N-acetyltransferase"/>
</dbReference>
<feature type="domain" description="N-acetyltransferase" evidence="1">
    <location>
        <begin position="9"/>
        <end position="170"/>
    </location>
</feature>
<dbReference type="PROSITE" id="PS51186">
    <property type="entry name" value="GNAT"/>
    <property type="match status" value="1"/>
</dbReference>
<sequence length="189" mass="21045">MRELITDRLVLEPWRERHAAELVRLSADERVMRHIGTGVWTAGYAARRHVRALRHWAEHGFGWRAVLSRQDRAFLGLVSLIRLGTPVEGVAEPALEIGWWVDPRVWGRGIATEAAAAMLCEAFCRLGAESVVARYQAANLGSARVTAKIGMSPFRESTDPQGRPMRICVISRDDHRRACPRADAASGRG</sequence>